<proteinExistence type="predicted"/>
<keyword evidence="2 3" id="KW-0040">ANK repeat</keyword>
<dbReference type="AlphaFoldDB" id="A0ABD3XMA9"/>
<feature type="region of interest" description="Disordered" evidence="5">
    <location>
        <begin position="275"/>
        <end position="387"/>
    </location>
</feature>
<evidence type="ECO:0000313" key="7">
    <source>
        <dbReference type="Proteomes" id="UP001634394"/>
    </source>
</evidence>
<feature type="coiled-coil region" evidence="4">
    <location>
        <begin position="405"/>
        <end position="439"/>
    </location>
</feature>
<dbReference type="PANTHER" id="PTHR46680">
    <property type="entry name" value="NF-KAPPA-B INHIBITOR ALPHA"/>
    <property type="match status" value="1"/>
</dbReference>
<dbReference type="InterPro" id="IPR051070">
    <property type="entry name" value="NF-kappa-B_inhibitor"/>
</dbReference>
<feature type="region of interest" description="Disordered" evidence="5">
    <location>
        <begin position="29"/>
        <end position="58"/>
    </location>
</feature>
<feature type="compositionally biased region" description="Polar residues" evidence="5">
    <location>
        <begin position="571"/>
        <end position="590"/>
    </location>
</feature>
<evidence type="ECO:0000256" key="3">
    <source>
        <dbReference type="PROSITE-ProRule" id="PRU00023"/>
    </source>
</evidence>
<dbReference type="Pfam" id="PF12796">
    <property type="entry name" value="Ank_2"/>
    <property type="match status" value="1"/>
</dbReference>
<feature type="region of interest" description="Disordered" evidence="5">
    <location>
        <begin position="567"/>
        <end position="590"/>
    </location>
</feature>
<name>A0ABD3XMA9_SINWO</name>
<dbReference type="SUPFAM" id="SSF48403">
    <property type="entry name" value="Ankyrin repeat"/>
    <property type="match status" value="1"/>
</dbReference>
<dbReference type="Gene3D" id="1.25.40.20">
    <property type="entry name" value="Ankyrin repeat-containing domain"/>
    <property type="match status" value="1"/>
</dbReference>
<gene>
    <name evidence="6" type="ORF">ACJMK2_027266</name>
</gene>
<keyword evidence="7" id="KW-1185">Reference proteome</keyword>
<evidence type="ECO:0000313" key="6">
    <source>
        <dbReference type="EMBL" id="KAL3887324.1"/>
    </source>
</evidence>
<feature type="compositionally biased region" description="Basic and acidic residues" evidence="5">
    <location>
        <begin position="322"/>
        <end position="332"/>
    </location>
</feature>
<sequence length="864" mass="95333">MKTEQLKDVERDIAKEDNGEYEKMVKIDDTKEKQMNMLTSRRPAENTEQPLDEMKANNLSPVETKCVKELNISGTDCGNADDKDEIGQLVDGLHKVKLTPHGPSDGRPVSHHYYQHCGIKESEKLTGRGPQNGQPVNHRYENVASNFHFDIPNEKPGKRGNYCVYDYSEQDVYEEQQPLKFVRPQNTYNPLPSFIANTTVEQRFHSVNVGGMTGGTTSIKTPDKQLFAPEFPTNSYVDDFLDNIENSSFPDVPQIYPSQQLPVFLGGIMPMPGQTEMTKNGYGHLSDLESGVGSPGEQSPFSEFSEPASSPGSIYASPPSNRSEDSGYEHSGYEQSPKHYPFSPESISGHSPPKSMSSPPYEYRVSPSPVVVPSSISPRSHLPNSDQHYLTDVDNGPSAFINEHLDHLNMTLEVLDKDIKEMEERKEKKRREHMKQSMSTAQVNSGTITKSVTMPANTTTVAYVSKPCSSVAPVPQTQTQTQAASAPVLILPPNPPTTSSSIVVVPSMPQPTGTVIVIQPQMPPKPKKLREIRPKIPVQPEGNVLTAANGQSAQCSTLASPKGFGHGSVIGPSNTGQQKPVPTQATSQGTTQRLLNARRCVADIPREKLHAFDEEGDTHLHIAVCKSEVFIVQALLERLYREGLEYMVDHENKKRQTPLYLAVVNNQPAIVSLLIKAKANVNTLAQSFIPDRSMTEVKAAIHVASSHGREYMRTLQELLQAPDLNINISNNNGCSALFCAIDAHGKPQRIGDTCTMIDSRPVIQELIRAGADTCSQDKKNGKTPLMIAIEKKDFSLVECIIAEVKQPKLRNLVKTQAFDGTTCLKLAEGIQKDFDTVTWNKLWNLLQNCVNTGSQATPKQFQMT</sequence>
<reference evidence="6 7" key="1">
    <citation type="submission" date="2024-11" db="EMBL/GenBank/DDBJ databases">
        <title>Chromosome-level genome assembly of the freshwater bivalve Anodonta woodiana.</title>
        <authorList>
            <person name="Chen X."/>
        </authorList>
    </citation>
    <scope>NUCLEOTIDE SEQUENCE [LARGE SCALE GENOMIC DNA]</scope>
    <source>
        <strain evidence="6">MN2024</strain>
        <tissue evidence="6">Gills</tissue>
    </source>
</reference>
<dbReference type="PANTHER" id="PTHR46680:SF3">
    <property type="entry name" value="NF-KAPPA-B INHIBITOR CACTUS"/>
    <property type="match status" value="1"/>
</dbReference>
<evidence type="ECO:0000256" key="5">
    <source>
        <dbReference type="SAM" id="MobiDB-lite"/>
    </source>
</evidence>
<comment type="caution">
    <text evidence="6">The sequence shown here is derived from an EMBL/GenBank/DDBJ whole genome shotgun (WGS) entry which is preliminary data.</text>
</comment>
<dbReference type="SMART" id="SM00248">
    <property type="entry name" value="ANK"/>
    <property type="match status" value="5"/>
</dbReference>
<feature type="compositionally biased region" description="Low complexity" evidence="5">
    <location>
        <begin position="295"/>
        <end position="313"/>
    </location>
</feature>
<evidence type="ECO:0000256" key="2">
    <source>
        <dbReference type="ARBA" id="ARBA00023043"/>
    </source>
</evidence>
<keyword evidence="4" id="KW-0175">Coiled coil</keyword>
<evidence type="ECO:0000256" key="1">
    <source>
        <dbReference type="ARBA" id="ARBA00022737"/>
    </source>
</evidence>
<dbReference type="InterPro" id="IPR002110">
    <property type="entry name" value="Ankyrin_rpt"/>
</dbReference>
<evidence type="ECO:0000256" key="4">
    <source>
        <dbReference type="SAM" id="Coils"/>
    </source>
</evidence>
<feature type="compositionally biased region" description="Low complexity" evidence="5">
    <location>
        <begin position="357"/>
        <end position="380"/>
    </location>
</feature>
<dbReference type="PROSITE" id="PS50088">
    <property type="entry name" value="ANK_REPEAT"/>
    <property type="match status" value="1"/>
</dbReference>
<dbReference type="PROSITE" id="PS50297">
    <property type="entry name" value="ANK_REP_REGION"/>
    <property type="match status" value="1"/>
</dbReference>
<dbReference type="Proteomes" id="UP001634394">
    <property type="component" value="Unassembled WGS sequence"/>
</dbReference>
<protein>
    <submittedName>
        <fullName evidence="6">Uncharacterized protein</fullName>
    </submittedName>
</protein>
<dbReference type="InterPro" id="IPR036770">
    <property type="entry name" value="Ankyrin_rpt-contain_sf"/>
</dbReference>
<dbReference type="EMBL" id="JBJQND010000002">
    <property type="protein sequence ID" value="KAL3887324.1"/>
    <property type="molecule type" value="Genomic_DNA"/>
</dbReference>
<feature type="repeat" description="ANK" evidence="3">
    <location>
        <begin position="654"/>
        <end position="686"/>
    </location>
</feature>
<keyword evidence="1" id="KW-0677">Repeat</keyword>
<organism evidence="6 7">
    <name type="scientific">Sinanodonta woodiana</name>
    <name type="common">Chinese pond mussel</name>
    <name type="synonym">Anodonta woodiana</name>
    <dbReference type="NCBI Taxonomy" id="1069815"/>
    <lineage>
        <taxon>Eukaryota</taxon>
        <taxon>Metazoa</taxon>
        <taxon>Spiralia</taxon>
        <taxon>Lophotrochozoa</taxon>
        <taxon>Mollusca</taxon>
        <taxon>Bivalvia</taxon>
        <taxon>Autobranchia</taxon>
        <taxon>Heteroconchia</taxon>
        <taxon>Palaeoheterodonta</taxon>
        <taxon>Unionida</taxon>
        <taxon>Unionoidea</taxon>
        <taxon>Unionidae</taxon>
        <taxon>Unioninae</taxon>
        <taxon>Sinanodonta</taxon>
    </lineage>
</organism>
<accession>A0ABD3XMA9</accession>